<evidence type="ECO:0000313" key="2">
    <source>
        <dbReference type="EMBL" id="KAK8006624.1"/>
    </source>
</evidence>
<proteinExistence type="predicted"/>
<reference evidence="2 3" key="1">
    <citation type="submission" date="2023-01" db="EMBL/GenBank/DDBJ databases">
        <title>Analysis of 21 Apiospora genomes using comparative genomics revels a genus with tremendous synthesis potential of carbohydrate active enzymes and secondary metabolites.</title>
        <authorList>
            <person name="Sorensen T."/>
        </authorList>
    </citation>
    <scope>NUCLEOTIDE SEQUENCE [LARGE SCALE GENOMIC DNA]</scope>
    <source>
        <strain evidence="2 3">CBS 20057</strain>
    </source>
</reference>
<evidence type="ECO:0000256" key="1">
    <source>
        <dbReference type="SAM" id="MobiDB-lite"/>
    </source>
</evidence>
<comment type="caution">
    <text evidence="2">The sequence shown here is derived from an EMBL/GenBank/DDBJ whole genome shotgun (WGS) entry which is preliminary data.</text>
</comment>
<protein>
    <submittedName>
        <fullName evidence="2">Uncharacterized protein</fullName>
    </submittedName>
</protein>
<keyword evidence="3" id="KW-1185">Reference proteome</keyword>
<sequence>MPACMQDVAPSAGSEKTTRIPIKGHKPKFSCIYPSSWCGARDRTVRGAGAFGKIKIKSQS</sequence>
<dbReference type="EMBL" id="JAQQWI010000017">
    <property type="protein sequence ID" value="KAK8006624.1"/>
    <property type="molecule type" value="Genomic_DNA"/>
</dbReference>
<feature type="region of interest" description="Disordered" evidence="1">
    <location>
        <begin position="1"/>
        <end position="20"/>
    </location>
</feature>
<dbReference type="Proteomes" id="UP001396898">
    <property type="component" value="Unassembled WGS sequence"/>
</dbReference>
<name>A0ABR1RC80_9PEZI</name>
<accession>A0ABR1RC80</accession>
<gene>
    <name evidence="2" type="ORF">PG991_012921</name>
</gene>
<organism evidence="2 3">
    <name type="scientific">Apiospora marii</name>
    <dbReference type="NCBI Taxonomy" id="335849"/>
    <lineage>
        <taxon>Eukaryota</taxon>
        <taxon>Fungi</taxon>
        <taxon>Dikarya</taxon>
        <taxon>Ascomycota</taxon>
        <taxon>Pezizomycotina</taxon>
        <taxon>Sordariomycetes</taxon>
        <taxon>Xylariomycetidae</taxon>
        <taxon>Amphisphaeriales</taxon>
        <taxon>Apiosporaceae</taxon>
        <taxon>Apiospora</taxon>
    </lineage>
</organism>
<evidence type="ECO:0000313" key="3">
    <source>
        <dbReference type="Proteomes" id="UP001396898"/>
    </source>
</evidence>